<evidence type="ECO:0000259" key="2">
    <source>
        <dbReference type="Pfam" id="PF11127"/>
    </source>
</evidence>
<comment type="caution">
    <text evidence="3">The sequence shown here is derived from an EMBL/GenBank/DDBJ whole genome shotgun (WGS) entry which is preliminary data.</text>
</comment>
<dbReference type="EMBL" id="JBHRZN010000005">
    <property type="protein sequence ID" value="MFC3851052.1"/>
    <property type="molecule type" value="Genomic_DNA"/>
</dbReference>
<keyword evidence="1" id="KW-0472">Membrane</keyword>
<reference evidence="4" key="1">
    <citation type="journal article" date="2019" name="Int. J. Syst. Evol. Microbiol.">
        <title>The Global Catalogue of Microorganisms (GCM) 10K type strain sequencing project: providing services to taxonomists for standard genome sequencing and annotation.</title>
        <authorList>
            <consortium name="The Broad Institute Genomics Platform"/>
            <consortium name="The Broad Institute Genome Sequencing Center for Infectious Disease"/>
            <person name="Wu L."/>
            <person name="Ma J."/>
        </authorList>
    </citation>
    <scope>NUCLEOTIDE SEQUENCE [LARGE SCALE GENOMIC DNA]</scope>
    <source>
        <strain evidence="4">CCUG 53252</strain>
    </source>
</reference>
<organism evidence="3 4">
    <name type="scientific">Corynebacterium hansenii</name>
    <dbReference type="NCBI Taxonomy" id="394964"/>
    <lineage>
        <taxon>Bacteria</taxon>
        <taxon>Bacillati</taxon>
        <taxon>Actinomycetota</taxon>
        <taxon>Actinomycetes</taxon>
        <taxon>Mycobacteriales</taxon>
        <taxon>Corynebacteriaceae</taxon>
        <taxon>Corynebacterium</taxon>
    </lineage>
</organism>
<evidence type="ECO:0000313" key="3">
    <source>
        <dbReference type="EMBL" id="MFC3851052.1"/>
    </source>
</evidence>
<dbReference type="InterPro" id="IPR021309">
    <property type="entry name" value="YgaP-like_TM"/>
</dbReference>
<keyword evidence="4" id="KW-1185">Reference proteome</keyword>
<accession>A0ABV7ZRC0</accession>
<feature type="transmembrane region" description="Helical" evidence="1">
    <location>
        <begin position="12"/>
        <end position="28"/>
    </location>
</feature>
<sequence>MKTNESNADRIIRFVIAIIAAVVAWKTAGAISVIAWIVAAIMALTAIVGFCPLYRVFGISTCKVRH</sequence>
<evidence type="ECO:0000313" key="4">
    <source>
        <dbReference type="Proteomes" id="UP001595751"/>
    </source>
</evidence>
<keyword evidence="1" id="KW-0812">Transmembrane</keyword>
<dbReference type="Proteomes" id="UP001595751">
    <property type="component" value="Unassembled WGS sequence"/>
</dbReference>
<dbReference type="RefSeq" id="WP_290292575.1">
    <property type="nucleotide sequence ID" value="NZ_CP047211.1"/>
</dbReference>
<feature type="domain" description="Inner membrane protein YgaP-like transmembrane" evidence="2">
    <location>
        <begin position="1"/>
        <end position="64"/>
    </location>
</feature>
<evidence type="ECO:0000256" key="1">
    <source>
        <dbReference type="SAM" id="Phobius"/>
    </source>
</evidence>
<keyword evidence="1" id="KW-1133">Transmembrane helix</keyword>
<proteinExistence type="predicted"/>
<feature type="transmembrane region" description="Helical" evidence="1">
    <location>
        <begin position="34"/>
        <end position="57"/>
    </location>
</feature>
<gene>
    <name evidence="3" type="ORF">ACFORJ_12890</name>
</gene>
<dbReference type="Pfam" id="PF11127">
    <property type="entry name" value="YgaP-like_TM"/>
    <property type="match status" value="1"/>
</dbReference>
<name>A0ABV7ZRC0_9CORY</name>
<protein>
    <submittedName>
        <fullName evidence="3">DUF2892 domain-containing protein</fullName>
    </submittedName>
</protein>